<evidence type="ECO:0000313" key="2">
    <source>
        <dbReference type="Proteomes" id="UP000682877"/>
    </source>
</evidence>
<reference evidence="1" key="1">
    <citation type="submission" date="2021-01" db="EMBL/GenBank/DDBJ databases">
        <authorList>
            <person name="Bezrukov I."/>
        </authorList>
    </citation>
    <scope>NUCLEOTIDE SEQUENCE</scope>
</reference>
<organism evidence="1 2">
    <name type="scientific">Arabidopsis arenosa</name>
    <name type="common">Sand rock-cress</name>
    <name type="synonym">Cardaminopsis arenosa</name>
    <dbReference type="NCBI Taxonomy" id="38785"/>
    <lineage>
        <taxon>Eukaryota</taxon>
        <taxon>Viridiplantae</taxon>
        <taxon>Streptophyta</taxon>
        <taxon>Embryophyta</taxon>
        <taxon>Tracheophyta</taxon>
        <taxon>Spermatophyta</taxon>
        <taxon>Magnoliopsida</taxon>
        <taxon>eudicotyledons</taxon>
        <taxon>Gunneridae</taxon>
        <taxon>Pentapetalae</taxon>
        <taxon>rosids</taxon>
        <taxon>malvids</taxon>
        <taxon>Brassicales</taxon>
        <taxon>Brassicaceae</taxon>
        <taxon>Camelineae</taxon>
        <taxon>Arabidopsis</taxon>
    </lineage>
</organism>
<name>A0A8S2AR23_ARAAE</name>
<protein>
    <submittedName>
        <fullName evidence="1">Uncharacterized protein</fullName>
    </submittedName>
</protein>
<gene>
    <name evidence="1" type="ORF">AARE701A_LOCUS17174</name>
</gene>
<keyword evidence="2" id="KW-1185">Reference proteome</keyword>
<evidence type="ECO:0000313" key="1">
    <source>
        <dbReference type="EMBL" id="CAE6143448.1"/>
    </source>
</evidence>
<dbReference type="Proteomes" id="UP000682877">
    <property type="component" value="Chromosome 6"/>
</dbReference>
<dbReference type="AlphaFoldDB" id="A0A8S2AR23"/>
<accession>A0A8S2AR23</accession>
<proteinExistence type="predicted"/>
<sequence length="135" mass="15275">MERTIELVISLSWKSKGDGNTQMWGFVDGCNVLHLPVANRGYNVIDSDWWENTRRPVIRLGSMMRQGKSVRELHAAVRWMLGKYLVCVEESRLITTWLTRGSVTDDMDITGTSSIVARNVPPYDATTNSPRGAYL</sequence>
<dbReference type="EMBL" id="LR999456">
    <property type="protein sequence ID" value="CAE6143448.1"/>
    <property type="molecule type" value="Genomic_DNA"/>
</dbReference>